<dbReference type="RefSeq" id="WP_039777607.1">
    <property type="nucleotide sequence ID" value="NZ_JAAXOR010000002.1"/>
</dbReference>
<dbReference type="Proteomes" id="UP000215506">
    <property type="component" value="Unassembled WGS sequence"/>
</dbReference>
<comment type="caution">
    <text evidence="1">The sequence shown here is derived from an EMBL/GenBank/DDBJ whole genome shotgun (WGS) entry which is preliminary data.</text>
</comment>
<reference evidence="1 2" key="1">
    <citation type="submission" date="2017-07" db="EMBL/GenBank/DDBJ databases">
        <title>First draft Genome Sequence of Nocardia cerradoensis isolated from human infection.</title>
        <authorList>
            <person name="Carrasco G."/>
        </authorList>
    </citation>
    <scope>NUCLEOTIDE SEQUENCE [LARGE SCALE GENOMIC DNA]</scope>
    <source>
        <strain evidence="1 2">CNM20130759</strain>
    </source>
</reference>
<keyword evidence="2" id="KW-1185">Reference proteome</keyword>
<protein>
    <submittedName>
        <fullName evidence="1">Uncharacterized protein</fullName>
    </submittedName>
</protein>
<accession>A0A231H5U4</accession>
<gene>
    <name evidence="1" type="ORF">B7C42_03825</name>
</gene>
<evidence type="ECO:0000313" key="2">
    <source>
        <dbReference type="Proteomes" id="UP000215506"/>
    </source>
</evidence>
<dbReference type="EMBL" id="NGAF01000007">
    <property type="protein sequence ID" value="OXR44264.1"/>
    <property type="molecule type" value="Genomic_DNA"/>
</dbReference>
<organism evidence="1 2">
    <name type="scientific">Nocardia cerradoensis</name>
    <dbReference type="NCBI Taxonomy" id="85688"/>
    <lineage>
        <taxon>Bacteria</taxon>
        <taxon>Bacillati</taxon>
        <taxon>Actinomycetota</taxon>
        <taxon>Actinomycetes</taxon>
        <taxon>Mycobacteriales</taxon>
        <taxon>Nocardiaceae</taxon>
        <taxon>Nocardia</taxon>
    </lineage>
</organism>
<evidence type="ECO:0000313" key="1">
    <source>
        <dbReference type="EMBL" id="OXR44264.1"/>
    </source>
</evidence>
<sequence length="73" mass="8032">MTARRDLDHELGGPTAATDLLTDHECADLLLLFTQARQEEARALSQSVDAMISALPRPLRTPAKKIMFGNLLD</sequence>
<proteinExistence type="predicted"/>
<name>A0A231H5U4_9NOCA</name>
<dbReference type="AlphaFoldDB" id="A0A231H5U4"/>